<dbReference type="RefSeq" id="WP_220586735.1">
    <property type="nucleotide sequence ID" value="NZ_RKLQ01000001.1"/>
</dbReference>
<organism evidence="1 2">
    <name type="scientific">Haloarcula salinisoli</name>
    <dbReference type="NCBI Taxonomy" id="2487746"/>
    <lineage>
        <taxon>Archaea</taxon>
        <taxon>Methanobacteriati</taxon>
        <taxon>Methanobacteriota</taxon>
        <taxon>Stenosarchaea group</taxon>
        <taxon>Halobacteria</taxon>
        <taxon>Halobacteriales</taxon>
        <taxon>Haloarculaceae</taxon>
        <taxon>Haloarcula</taxon>
    </lineage>
</organism>
<reference evidence="1" key="1">
    <citation type="submission" date="2021-06" db="EMBL/GenBank/DDBJ databases">
        <title>Halomicroarcula sp. F24A a new haloarchaeum isolated from saline soil.</title>
        <authorList>
            <person name="Duran-Viseras A."/>
            <person name="Sanchez-Porro C."/>
            <person name="Ventosa A."/>
        </authorList>
    </citation>
    <scope>NUCLEOTIDE SEQUENCE</scope>
    <source>
        <strain evidence="1">F24A</strain>
    </source>
</reference>
<proteinExistence type="predicted"/>
<comment type="caution">
    <text evidence="1">The sequence shown here is derived from an EMBL/GenBank/DDBJ whole genome shotgun (WGS) entry which is preliminary data.</text>
</comment>
<evidence type="ECO:0000313" key="2">
    <source>
        <dbReference type="Proteomes" id="UP000783863"/>
    </source>
</evidence>
<name>A0A8J7YJR7_9EURY</name>
<accession>A0A8J7YJR7</accession>
<dbReference type="EMBL" id="RKLQ01000001">
    <property type="protein sequence ID" value="MBX0302498.1"/>
    <property type="molecule type" value="Genomic_DNA"/>
</dbReference>
<keyword evidence="2" id="KW-1185">Reference proteome</keyword>
<gene>
    <name evidence="1" type="ORF">EGD98_02305</name>
</gene>
<dbReference type="Proteomes" id="UP000783863">
    <property type="component" value="Unassembled WGS sequence"/>
</dbReference>
<dbReference type="AlphaFoldDB" id="A0A8J7YJR7"/>
<evidence type="ECO:0000313" key="1">
    <source>
        <dbReference type="EMBL" id="MBX0302498.1"/>
    </source>
</evidence>
<sequence length="134" mass="14084">MTATPTGQHGDPPATLAELLDDLEDRPELSVEADLDVELDGHPASVVGYDDLVALDLPSVPAAVSLWRNRPIDVMDAAALLSSVGLTAELRVRGVPVARLGDDAVPSGLARRLGLGPVELVPEGPLLALTRRRE</sequence>
<protein>
    <submittedName>
        <fullName evidence="1">Uncharacterized protein</fullName>
    </submittedName>
</protein>